<dbReference type="Proteomes" id="UP000310541">
    <property type="component" value="Unassembled WGS sequence"/>
</dbReference>
<evidence type="ECO:0000313" key="4">
    <source>
        <dbReference type="EMBL" id="TKD70417.1"/>
    </source>
</evidence>
<evidence type="ECO:0000313" key="5">
    <source>
        <dbReference type="Proteomes" id="UP000310541"/>
    </source>
</evidence>
<dbReference type="InterPro" id="IPR050624">
    <property type="entry name" value="HTH-type_Tx_Regulator"/>
</dbReference>
<gene>
    <name evidence="4" type="ORF">FBF83_14080</name>
</gene>
<dbReference type="InterPro" id="IPR013570">
    <property type="entry name" value="Tscrpt_reg_YsiA_C"/>
</dbReference>
<reference evidence="4 5" key="1">
    <citation type="submission" date="2019-04" db="EMBL/GenBank/DDBJ databases">
        <title>Genome sequence of Bacillus hwajinpoensis strain Y2.</title>
        <authorList>
            <person name="Fair J.L."/>
            <person name="Maclea K.S."/>
        </authorList>
    </citation>
    <scope>NUCLEOTIDE SEQUENCE [LARGE SCALE GENOMIC DNA]</scope>
    <source>
        <strain evidence="4 5">Y2</strain>
    </source>
</reference>
<dbReference type="InterPro" id="IPR036271">
    <property type="entry name" value="Tet_transcr_reg_TetR-rel_C_sf"/>
</dbReference>
<protein>
    <submittedName>
        <fullName evidence="4">TetR/AcrR family transcriptional regulator</fullName>
    </submittedName>
</protein>
<dbReference type="PANTHER" id="PTHR43479">
    <property type="entry name" value="ACREF/ENVCD OPERON REPRESSOR-RELATED"/>
    <property type="match status" value="1"/>
</dbReference>
<dbReference type="AlphaFoldDB" id="A0A4U1MI12"/>
<comment type="caution">
    <text evidence="4">The sequence shown here is derived from an EMBL/GenBank/DDBJ whole genome shotgun (WGS) entry which is preliminary data.</text>
</comment>
<dbReference type="Gene3D" id="1.10.10.60">
    <property type="entry name" value="Homeodomain-like"/>
    <property type="match status" value="1"/>
</dbReference>
<dbReference type="OrthoDB" id="9809994at2"/>
<dbReference type="EMBL" id="SWFM01000003">
    <property type="protein sequence ID" value="TKD70417.1"/>
    <property type="molecule type" value="Genomic_DNA"/>
</dbReference>
<dbReference type="InterPro" id="IPR001647">
    <property type="entry name" value="HTH_TetR"/>
</dbReference>
<feature type="DNA-binding region" description="H-T-H motif" evidence="2">
    <location>
        <begin position="52"/>
        <end position="71"/>
    </location>
</feature>
<evidence type="ECO:0000256" key="1">
    <source>
        <dbReference type="ARBA" id="ARBA00023125"/>
    </source>
</evidence>
<dbReference type="Pfam" id="PF00440">
    <property type="entry name" value="TetR_N"/>
    <property type="match status" value="1"/>
</dbReference>
<dbReference type="Gene3D" id="1.10.357.10">
    <property type="entry name" value="Tetracycline Repressor, domain 2"/>
    <property type="match status" value="1"/>
</dbReference>
<dbReference type="GO" id="GO:0003677">
    <property type="term" value="F:DNA binding"/>
    <property type="evidence" value="ECO:0007669"/>
    <property type="project" value="UniProtKB-UniRule"/>
</dbReference>
<name>A0A4U1MI12_9BACL</name>
<organism evidence="4 5">
    <name type="scientific">Guptibacillus hwajinpoensis</name>
    <dbReference type="NCBI Taxonomy" id="208199"/>
    <lineage>
        <taxon>Bacteria</taxon>
        <taxon>Bacillati</taxon>
        <taxon>Bacillota</taxon>
        <taxon>Bacilli</taxon>
        <taxon>Bacillales</taxon>
        <taxon>Guptibacillaceae</taxon>
        <taxon>Guptibacillus</taxon>
    </lineage>
</organism>
<dbReference type="PROSITE" id="PS50977">
    <property type="entry name" value="HTH_TETR_2"/>
    <property type="match status" value="1"/>
</dbReference>
<evidence type="ECO:0000256" key="2">
    <source>
        <dbReference type="PROSITE-ProRule" id="PRU00335"/>
    </source>
</evidence>
<dbReference type="PRINTS" id="PR00455">
    <property type="entry name" value="HTHTETR"/>
</dbReference>
<dbReference type="SUPFAM" id="SSF46689">
    <property type="entry name" value="Homeodomain-like"/>
    <property type="match status" value="1"/>
</dbReference>
<dbReference type="SUPFAM" id="SSF48498">
    <property type="entry name" value="Tetracyclin repressor-like, C-terminal domain"/>
    <property type="match status" value="1"/>
</dbReference>
<keyword evidence="1 2" id="KW-0238">DNA-binding</keyword>
<accession>A0A4U1MI12</accession>
<dbReference type="PANTHER" id="PTHR43479:SF11">
    <property type="entry name" value="ACREF_ENVCD OPERON REPRESSOR-RELATED"/>
    <property type="match status" value="1"/>
</dbReference>
<sequence length="217" mass="24866">MNECSFILNERRIKNKGENIMVEKGKKRGPKYDKIIDAAVVVIAQNGYHQAQVSKIAREAGVADGTIYLYFKNKEDLLISLFQKKMGSFIDKTEEQIARKDNAMDKLFTLIDMHFKHLGSDYELAIVTQLELRQTNKALRAQIGEVLKKYLTLVDHILDEGIKSGLFIEELDIRLARQMIFGTLDETVTNWVMKDHKFELEALAKPLHNLLINGLSK</sequence>
<dbReference type="Pfam" id="PF08359">
    <property type="entry name" value="TetR_C_4"/>
    <property type="match status" value="1"/>
</dbReference>
<dbReference type="InterPro" id="IPR009057">
    <property type="entry name" value="Homeodomain-like_sf"/>
</dbReference>
<feature type="domain" description="HTH tetR-type" evidence="3">
    <location>
        <begin position="29"/>
        <end position="89"/>
    </location>
</feature>
<proteinExistence type="predicted"/>
<evidence type="ECO:0000259" key="3">
    <source>
        <dbReference type="PROSITE" id="PS50977"/>
    </source>
</evidence>